<sequence length="140" mass="14492">MFNKATFLFFAFFASSVLAVPVPGLFDNDASTTCDKNLITKNLAEMLQSATGIQSADDDQLTSDQDGATLATVLSGLNAANTANTAGDFVTVASSLQTAADAINDFIGPLEGDGLESFGDRLLDDEVNETLSVAQACAKA</sequence>
<evidence type="ECO:0000256" key="1">
    <source>
        <dbReference type="SAM" id="SignalP"/>
    </source>
</evidence>
<gene>
    <name evidence="2" type="ORF">DFH08DRAFT_327695</name>
</gene>
<name>A0AAD7F0U1_9AGAR</name>
<feature type="signal peptide" evidence="1">
    <location>
        <begin position="1"/>
        <end position="19"/>
    </location>
</feature>
<protein>
    <submittedName>
        <fullName evidence="2">Uncharacterized protein</fullName>
    </submittedName>
</protein>
<keyword evidence="1" id="KW-0732">Signal</keyword>
<evidence type="ECO:0000313" key="2">
    <source>
        <dbReference type="EMBL" id="KAJ7362906.1"/>
    </source>
</evidence>
<reference evidence="2" key="1">
    <citation type="submission" date="2023-03" db="EMBL/GenBank/DDBJ databases">
        <title>Massive genome expansion in bonnet fungi (Mycena s.s.) driven by repeated elements and novel gene families across ecological guilds.</title>
        <authorList>
            <consortium name="Lawrence Berkeley National Laboratory"/>
            <person name="Harder C.B."/>
            <person name="Miyauchi S."/>
            <person name="Viragh M."/>
            <person name="Kuo A."/>
            <person name="Thoen E."/>
            <person name="Andreopoulos B."/>
            <person name="Lu D."/>
            <person name="Skrede I."/>
            <person name="Drula E."/>
            <person name="Henrissat B."/>
            <person name="Morin E."/>
            <person name="Kohler A."/>
            <person name="Barry K."/>
            <person name="LaButti K."/>
            <person name="Morin E."/>
            <person name="Salamov A."/>
            <person name="Lipzen A."/>
            <person name="Mereny Z."/>
            <person name="Hegedus B."/>
            <person name="Baldrian P."/>
            <person name="Stursova M."/>
            <person name="Weitz H."/>
            <person name="Taylor A."/>
            <person name="Grigoriev I.V."/>
            <person name="Nagy L.G."/>
            <person name="Martin F."/>
            <person name="Kauserud H."/>
        </authorList>
    </citation>
    <scope>NUCLEOTIDE SEQUENCE</scope>
    <source>
        <strain evidence="2">CBHHK002</strain>
    </source>
</reference>
<comment type="caution">
    <text evidence="2">The sequence shown here is derived from an EMBL/GenBank/DDBJ whole genome shotgun (WGS) entry which is preliminary data.</text>
</comment>
<dbReference type="Proteomes" id="UP001218218">
    <property type="component" value="Unassembled WGS sequence"/>
</dbReference>
<evidence type="ECO:0000313" key="3">
    <source>
        <dbReference type="Proteomes" id="UP001218218"/>
    </source>
</evidence>
<organism evidence="2 3">
    <name type="scientific">Mycena albidolilacea</name>
    <dbReference type="NCBI Taxonomy" id="1033008"/>
    <lineage>
        <taxon>Eukaryota</taxon>
        <taxon>Fungi</taxon>
        <taxon>Dikarya</taxon>
        <taxon>Basidiomycota</taxon>
        <taxon>Agaricomycotina</taxon>
        <taxon>Agaricomycetes</taxon>
        <taxon>Agaricomycetidae</taxon>
        <taxon>Agaricales</taxon>
        <taxon>Marasmiineae</taxon>
        <taxon>Mycenaceae</taxon>
        <taxon>Mycena</taxon>
    </lineage>
</organism>
<dbReference type="AlphaFoldDB" id="A0AAD7F0U1"/>
<keyword evidence="3" id="KW-1185">Reference proteome</keyword>
<dbReference type="EMBL" id="JARIHO010000004">
    <property type="protein sequence ID" value="KAJ7362906.1"/>
    <property type="molecule type" value="Genomic_DNA"/>
</dbReference>
<accession>A0AAD7F0U1</accession>
<feature type="chain" id="PRO_5042255026" evidence="1">
    <location>
        <begin position="20"/>
        <end position="140"/>
    </location>
</feature>
<proteinExistence type="predicted"/>